<protein>
    <recommendedName>
        <fullName evidence="2">Periphilin-1 C-terminal domain-containing protein</fullName>
    </recommendedName>
</protein>
<reference evidence="3" key="1">
    <citation type="thesis" date="2020" institute="ProQuest LLC" country="789 East Eisenhower Parkway, Ann Arbor, MI, USA">
        <title>Comparative Genomics and Chromosome Evolution.</title>
        <authorList>
            <person name="Mudd A.B."/>
        </authorList>
    </citation>
    <scope>NUCLEOTIDE SEQUENCE</scope>
    <source>
        <strain evidence="3">HN-11 Male</strain>
        <tissue evidence="3">Kidney and liver</tissue>
    </source>
</reference>
<dbReference type="GO" id="GO:0005654">
    <property type="term" value="C:nucleoplasm"/>
    <property type="evidence" value="ECO:0007669"/>
    <property type="project" value="TreeGrafter"/>
</dbReference>
<feature type="region of interest" description="Disordered" evidence="1">
    <location>
        <begin position="321"/>
        <end position="340"/>
    </location>
</feature>
<feature type="compositionally biased region" description="Basic and acidic residues" evidence="1">
    <location>
        <begin position="88"/>
        <end position="103"/>
    </location>
</feature>
<dbReference type="InterPro" id="IPR028851">
    <property type="entry name" value="Pphln1"/>
</dbReference>
<feature type="region of interest" description="Disordered" evidence="1">
    <location>
        <begin position="1"/>
        <end position="52"/>
    </location>
</feature>
<organism evidence="3 4">
    <name type="scientific">Eleutherodactylus coqui</name>
    <name type="common">Puerto Rican coqui</name>
    <dbReference type="NCBI Taxonomy" id="57060"/>
    <lineage>
        <taxon>Eukaryota</taxon>
        <taxon>Metazoa</taxon>
        <taxon>Chordata</taxon>
        <taxon>Craniata</taxon>
        <taxon>Vertebrata</taxon>
        <taxon>Euteleostomi</taxon>
        <taxon>Amphibia</taxon>
        <taxon>Batrachia</taxon>
        <taxon>Anura</taxon>
        <taxon>Neobatrachia</taxon>
        <taxon>Hyloidea</taxon>
        <taxon>Eleutherodactylidae</taxon>
        <taxon>Eleutherodactylinae</taxon>
        <taxon>Eleutherodactylus</taxon>
        <taxon>Eleutherodactylus</taxon>
    </lineage>
</organism>
<feature type="region of interest" description="Disordered" evidence="1">
    <location>
        <begin position="276"/>
        <end position="301"/>
    </location>
</feature>
<feature type="domain" description="Periphilin-1 C-terminal" evidence="2">
    <location>
        <begin position="345"/>
        <end position="420"/>
    </location>
</feature>
<dbReference type="Proteomes" id="UP000770717">
    <property type="component" value="Unassembled WGS sequence"/>
</dbReference>
<gene>
    <name evidence="3" type="ORF">GDO78_008454</name>
</gene>
<feature type="compositionally biased region" description="Acidic residues" evidence="1">
    <location>
        <begin position="189"/>
        <end position="198"/>
    </location>
</feature>
<dbReference type="PANTHER" id="PTHR15836:SF4">
    <property type="entry name" value="PERIPHILIN-1"/>
    <property type="match status" value="1"/>
</dbReference>
<dbReference type="CDD" id="cd22896">
    <property type="entry name" value="periphilin-like"/>
    <property type="match status" value="1"/>
</dbReference>
<dbReference type="GO" id="GO:0045814">
    <property type="term" value="P:negative regulation of gene expression, epigenetic"/>
    <property type="evidence" value="ECO:0007669"/>
    <property type="project" value="TreeGrafter"/>
</dbReference>
<proteinExistence type="predicted"/>
<evidence type="ECO:0000256" key="1">
    <source>
        <dbReference type="SAM" id="MobiDB-lite"/>
    </source>
</evidence>
<evidence type="ECO:0000259" key="2">
    <source>
        <dbReference type="Pfam" id="PF25234"/>
    </source>
</evidence>
<dbReference type="Pfam" id="PF25234">
    <property type="entry name" value="Periphilin_C"/>
    <property type="match status" value="1"/>
</dbReference>
<feature type="region of interest" description="Disordered" evidence="1">
    <location>
        <begin position="88"/>
        <end position="206"/>
    </location>
</feature>
<dbReference type="GO" id="GO:0045892">
    <property type="term" value="P:negative regulation of DNA-templated transcription"/>
    <property type="evidence" value="ECO:0007669"/>
    <property type="project" value="InterPro"/>
</dbReference>
<feature type="compositionally biased region" description="Basic and acidic residues" evidence="1">
    <location>
        <begin position="1"/>
        <end position="10"/>
    </location>
</feature>
<feature type="compositionally biased region" description="Polar residues" evidence="1">
    <location>
        <begin position="147"/>
        <end position="158"/>
    </location>
</feature>
<accession>A0A8J6FDK2</accession>
<dbReference type="OrthoDB" id="9398238at2759"/>
<name>A0A8J6FDK2_ELECQ</name>
<sequence>MYHHGADRGWNHGRPQRDIPPPRTHHARPYRGGYHDRREHDNYGSYDNQCHDRNYDSQFMEHSDRSYPEYYEENQSFSDYRAHREPVYNRGGRHDSGYHKETYYRGSYQRGRGESSRYRGSVQETPPKKYSSKPFKGHKKENEIRPKTSTPQSAQKVNHNPGRTVMPCVTLTSEDESETTFARTKSSEDDALPSEEADNPSQEPEMLVKVKEEVKEDSPVRDVLTSTCDQNKETLPALNIKREIVDFKKEDTKQPVAEELMMSVNPGKRAYLEDKDYDESTEESKGESFVGKRPCNDQDREKPYMEKTVQIPLLGCWEDMPSESLESAGPSEQDDSGSAVNCKLPESTKELRTAFILAKKQQLEMAFAQDCKTFAIVASTLLKKDSSLEGAVTRALRTSLQEMAGLCVQELNTFIDHYDANT</sequence>
<dbReference type="EMBL" id="WNTK01000004">
    <property type="protein sequence ID" value="KAG9485386.1"/>
    <property type="molecule type" value="Genomic_DNA"/>
</dbReference>
<dbReference type="PANTHER" id="PTHR15836">
    <property type="entry name" value="PERIPHILIN 1"/>
    <property type="match status" value="1"/>
</dbReference>
<keyword evidence="4" id="KW-1185">Reference proteome</keyword>
<evidence type="ECO:0000313" key="4">
    <source>
        <dbReference type="Proteomes" id="UP000770717"/>
    </source>
</evidence>
<dbReference type="GO" id="GO:0097355">
    <property type="term" value="P:protein localization to heterochromatin"/>
    <property type="evidence" value="ECO:0007669"/>
    <property type="project" value="TreeGrafter"/>
</dbReference>
<feature type="compositionally biased region" description="Basic and acidic residues" evidence="1">
    <location>
        <begin position="33"/>
        <end position="42"/>
    </location>
</feature>
<dbReference type="InterPro" id="IPR057603">
    <property type="entry name" value="Periphilin-1_C"/>
</dbReference>
<comment type="caution">
    <text evidence="3">The sequence shown here is derived from an EMBL/GenBank/DDBJ whole genome shotgun (WGS) entry which is preliminary data.</text>
</comment>
<evidence type="ECO:0000313" key="3">
    <source>
        <dbReference type="EMBL" id="KAG9485386.1"/>
    </source>
</evidence>
<dbReference type="AlphaFoldDB" id="A0A8J6FDK2"/>